<evidence type="ECO:0000313" key="2">
    <source>
        <dbReference type="Proteomes" id="UP000274545"/>
    </source>
</evidence>
<dbReference type="Proteomes" id="UP000274545">
    <property type="component" value="Unassembled WGS sequence"/>
</dbReference>
<protein>
    <submittedName>
        <fullName evidence="1">Uncharacterized protein</fullName>
    </submittedName>
</protein>
<evidence type="ECO:0000313" key="1">
    <source>
        <dbReference type="EMBL" id="RUP75878.1"/>
    </source>
</evidence>
<sequence length="90" mass="10707">MNNKLLASLKNKIDNTASQIPKEESFNEIKEEIIYSKIKDKKKIVRKNISITLKQQNMIDEMSENNYEINLSSIARREIEKIYNEYKLKK</sequence>
<dbReference type="RefSeq" id="WP_127093301.1">
    <property type="nucleotide sequence ID" value="NZ_RAHC01000013.1"/>
</dbReference>
<dbReference type="AlphaFoldDB" id="A0A3S0ZVD4"/>
<proteinExistence type="predicted"/>
<reference evidence="1 2" key="1">
    <citation type="journal article" date="2019" name="Genome Biol. Evol.">
        <title>Toxin and genome evolution in a Drosophila defensive symbiosis.</title>
        <authorList>
            <person name="Ballinger M.J."/>
            <person name="Gawryluk R.M."/>
            <person name="Perlman S.J."/>
        </authorList>
    </citation>
    <scope>NUCLEOTIDE SEQUENCE [LARGE SCALE GENOMIC DNA]</scope>
    <source>
        <strain evidence="2">sNeo</strain>
    </source>
</reference>
<dbReference type="EMBL" id="RAHC01000013">
    <property type="protein sequence ID" value="RUP75878.1"/>
    <property type="molecule type" value="Genomic_DNA"/>
</dbReference>
<accession>A0A3S0ZVD4</accession>
<gene>
    <name evidence="1" type="ORF">D6D54_07510</name>
</gene>
<comment type="caution">
    <text evidence="1">The sequence shown here is derived from an EMBL/GenBank/DDBJ whole genome shotgun (WGS) entry which is preliminary data.</text>
</comment>
<organism evidence="1 2">
    <name type="scientific">Spiroplasma poulsonii</name>
    <dbReference type="NCBI Taxonomy" id="2138"/>
    <lineage>
        <taxon>Bacteria</taxon>
        <taxon>Bacillati</taxon>
        <taxon>Mycoplasmatota</taxon>
        <taxon>Mollicutes</taxon>
        <taxon>Entomoplasmatales</taxon>
        <taxon>Spiroplasmataceae</taxon>
        <taxon>Spiroplasma</taxon>
    </lineage>
</organism>
<name>A0A3S0ZVD4_9MOLU</name>